<dbReference type="InParanoid" id="A0A7F5QW94"/>
<protein>
    <submittedName>
        <fullName evidence="6">Integrator complex subunit 4</fullName>
    </submittedName>
</protein>
<accession>A0A7F5QW94</accession>
<dbReference type="Pfam" id="PF25458">
    <property type="entry name" value="INTS4_C"/>
    <property type="match status" value="1"/>
</dbReference>
<dbReference type="OrthoDB" id="18190at2759"/>
<dbReference type="PANTHER" id="PTHR20938">
    <property type="entry name" value="INTEGRATOR COMPLEX SUBUNIT 4"/>
    <property type="match status" value="1"/>
</dbReference>
<dbReference type="FunCoup" id="A0A7F5QW94">
    <property type="interactions" value="2350"/>
</dbReference>
<comment type="subcellular location">
    <subcellularLocation>
        <location evidence="1">Nucleus</location>
    </subcellularLocation>
</comment>
<dbReference type="SUPFAM" id="SSF48371">
    <property type="entry name" value="ARM repeat"/>
    <property type="match status" value="1"/>
</dbReference>
<evidence type="ECO:0000256" key="2">
    <source>
        <dbReference type="ARBA" id="ARBA00023242"/>
    </source>
</evidence>
<dbReference type="PANTHER" id="PTHR20938:SF0">
    <property type="entry name" value="INTEGRATOR COMPLEX SUBUNIT 4"/>
    <property type="match status" value="1"/>
</dbReference>
<organism evidence="5 6">
    <name type="scientific">Agrilus planipennis</name>
    <name type="common">Emerald ash borer</name>
    <name type="synonym">Agrilus marcopoli</name>
    <dbReference type="NCBI Taxonomy" id="224129"/>
    <lineage>
        <taxon>Eukaryota</taxon>
        <taxon>Metazoa</taxon>
        <taxon>Ecdysozoa</taxon>
        <taxon>Arthropoda</taxon>
        <taxon>Hexapoda</taxon>
        <taxon>Insecta</taxon>
        <taxon>Pterygota</taxon>
        <taxon>Neoptera</taxon>
        <taxon>Endopterygota</taxon>
        <taxon>Coleoptera</taxon>
        <taxon>Polyphaga</taxon>
        <taxon>Elateriformia</taxon>
        <taxon>Buprestoidea</taxon>
        <taxon>Buprestidae</taxon>
        <taxon>Agrilinae</taxon>
        <taxon>Agrilus</taxon>
    </lineage>
</organism>
<sequence length="955" mass="106517">MTAVLKKRALAEYSHTIQEPPLQVPTKKLKLINKPAASSPVLALISCLESCKNSREVLRTLLRTSDNFELSTSDIPEVLKKLSDHFKLEAESAVRVKILSLLLDIGKEPSADIISIIDEAIMLIKNEVSHKVIAQGINTILNLGKLVTDNVSLHYKLVEIAKNYLKDVSHAVKCKCLETIGVLIPVCTGNEADKILELVSSYFDNEDARVRSQAFSTTIALHERGIKINPNVYKDVCNCLKDDYEIVRKVVLKLVWLLGITYPEIVVTLQDSEQEIRLIDDAFGKVCSGLTDLSIYVRALSAKLLGSMVLVSPHFLNQTLDKKLMSDMRRKRTAHELAWENVTSGEWSSGKKWADDAPREEIDADSVNLMSSGACGAFVHGLEDEFLEVRTAAVESLCQLSRNNPDFANISLDFLVDMFNDEIEDVRLKAIDSLRIISGHIILRDDQLETILGALEDFSQEIREGLYRMLAACRMSTTAGLKMCVEKLLDNLKRYPQDRRSTYRCLQTIGAQHPELVLPLVPQFLTIHPFFDIAEPDVDNPQYICILILILNAAKNLPTITPLLEPHTLRHYAYLRDTMPNLVPELSLSGNVNTTISRPMSVPESMEFLKAVVDSVNANQNSYSTQTSFLQTAQEQLNRLSNMDATVSGTAHFTALYIGAQLLMAQILEKGFWNNPGTLGTQQYNNLKTNLKNLLEICLKMQFLFVGLSPKDSCVVKQFKLRALALNLVYIVKGSNASALAPCHHFMTALDEMQKDLNSTDLEPDSFTSTVLNELSCLEEPKPGTVARILIPILTQAKLRKIPEPNMNVQMSQVQILEPSGQSETTLKFTAGLIMAVPLEAELNNMLDPSRVRLKIKYPDQKTQIVLPRPSHLKPLNFDGPNEDKQVGHNLRLLTTVLISHQVWSEACNIEINIALAVPEGDIGKRKFSVDSPYLLDLCKPVKVSVAPKPIKKGI</sequence>
<dbReference type="InterPro" id="IPR011989">
    <property type="entry name" value="ARM-like"/>
</dbReference>
<keyword evidence="2" id="KW-0539">Nucleus</keyword>
<evidence type="ECO:0000313" key="5">
    <source>
        <dbReference type="Proteomes" id="UP000192223"/>
    </source>
</evidence>
<dbReference type="GO" id="GO:0016180">
    <property type="term" value="P:snRNA processing"/>
    <property type="evidence" value="ECO:0007669"/>
    <property type="project" value="TreeGrafter"/>
</dbReference>
<dbReference type="AlphaFoldDB" id="A0A7F5QW94"/>
<feature type="domain" description="Integrator complex subunit 4/Protein SIEL C-terminal Ig-like" evidence="4">
    <location>
        <begin position="815"/>
        <end position="950"/>
    </location>
</feature>
<dbReference type="Pfam" id="PF24493">
    <property type="entry name" value="INTS4_8HBD"/>
    <property type="match status" value="1"/>
</dbReference>
<dbReference type="GeneID" id="108732991"/>
<keyword evidence="5" id="KW-1185">Reference proteome</keyword>
<name>A0A7F5QW94_AGRPL</name>
<gene>
    <name evidence="6" type="primary">LOC108732991</name>
</gene>
<dbReference type="Proteomes" id="UP000192223">
    <property type="component" value="Unplaced"/>
</dbReference>
<evidence type="ECO:0000259" key="4">
    <source>
        <dbReference type="Pfam" id="PF25458"/>
    </source>
</evidence>
<feature type="domain" description="INTS4 8 helical bundle" evidence="3">
    <location>
        <begin position="607"/>
        <end position="806"/>
    </location>
</feature>
<dbReference type="InterPro" id="IPR057412">
    <property type="entry name" value="INTS4_C"/>
</dbReference>
<dbReference type="GO" id="GO:0032039">
    <property type="term" value="C:integrator complex"/>
    <property type="evidence" value="ECO:0007669"/>
    <property type="project" value="TreeGrafter"/>
</dbReference>
<evidence type="ECO:0000256" key="1">
    <source>
        <dbReference type="ARBA" id="ARBA00004123"/>
    </source>
</evidence>
<dbReference type="CTD" id="92105"/>
<dbReference type="KEGG" id="apln:108732991"/>
<dbReference type="Gene3D" id="1.25.10.10">
    <property type="entry name" value="Leucine-rich Repeat Variant"/>
    <property type="match status" value="2"/>
</dbReference>
<dbReference type="InterPro" id="IPR056235">
    <property type="entry name" value="INTS4_8HBD"/>
</dbReference>
<evidence type="ECO:0000313" key="6">
    <source>
        <dbReference type="RefSeq" id="XP_025829391.1"/>
    </source>
</evidence>
<reference evidence="6" key="1">
    <citation type="submission" date="2025-08" db="UniProtKB">
        <authorList>
            <consortium name="RefSeq"/>
        </authorList>
    </citation>
    <scope>IDENTIFICATION</scope>
    <source>
        <tissue evidence="6">Entire body</tissue>
    </source>
</reference>
<evidence type="ECO:0000259" key="3">
    <source>
        <dbReference type="Pfam" id="PF24493"/>
    </source>
</evidence>
<dbReference type="InterPro" id="IPR016024">
    <property type="entry name" value="ARM-type_fold"/>
</dbReference>
<proteinExistence type="predicted"/>
<dbReference type="RefSeq" id="XP_025829391.1">
    <property type="nucleotide sequence ID" value="XM_025973606.1"/>
</dbReference>
<dbReference type="FunFam" id="1.25.10.10:FF:000728">
    <property type="entry name" value="Blast:Integrator complex subunit 4"/>
    <property type="match status" value="1"/>
</dbReference>